<dbReference type="PANTHER" id="PTHR39165">
    <property type="entry name" value="IG HYPOTHETICAL 17883"/>
    <property type="match status" value="1"/>
</dbReference>
<protein>
    <recommendedName>
        <fullName evidence="3">DUF456 domain-containing protein</fullName>
    </recommendedName>
</protein>
<keyword evidence="1" id="KW-1133">Transmembrane helix</keyword>
<feature type="transmembrane region" description="Helical" evidence="1">
    <location>
        <begin position="128"/>
        <end position="152"/>
    </location>
</feature>
<reference evidence="2" key="1">
    <citation type="submission" date="2018-05" db="EMBL/GenBank/DDBJ databases">
        <authorList>
            <person name="Lanie J.A."/>
            <person name="Ng W.-L."/>
            <person name="Kazmierczak K.M."/>
            <person name="Andrzejewski T.M."/>
            <person name="Davidsen T.M."/>
            <person name="Wayne K.J."/>
            <person name="Tettelin H."/>
            <person name="Glass J.I."/>
            <person name="Rusch D."/>
            <person name="Podicherti R."/>
            <person name="Tsui H.-C.T."/>
            <person name="Winkler M.E."/>
        </authorList>
    </citation>
    <scope>NUCLEOTIDE SEQUENCE</scope>
</reference>
<dbReference type="EMBL" id="UINC01175067">
    <property type="protein sequence ID" value="SVD81500.1"/>
    <property type="molecule type" value="Genomic_DNA"/>
</dbReference>
<gene>
    <name evidence="2" type="ORF">METZ01_LOCUS434354</name>
</gene>
<organism evidence="2">
    <name type="scientific">marine metagenome</name>
    <dbReference type="NCBI Taxonomy" id="408172"/>
    <lineage>
        <taxon>unclassified sequences</taxon>
        <taxon>metagenomes</taxon>
        <taxon>ecological metagenomes</taxon>
    </lineage>
</organism>
<keyword evidence="1" id="KW-0812">Transmembrane</keyword>
<dbReference type="Pfam" id="PF04306">
    <property type="entry name" value="DUF456"/>
    <property type="match status" value="1"/>
</dbReference>
<feature type="transmembrane region" description="Helical" evidence="1">
    <location>
        <begin position="49"/>
        <end position="67"/>
    </location>
</feature>
<keyword evidence="1" id="KW-0472">Membrane</keyword>
<feature type="transmembrane region" description="Helical" evidence="1">
    <location>
        <begin position="88"/>
        <end position="116"/>
    </location>
</feature>
<dbReference type="AlphaFoldDB" id="A0A382YEI3"/>
<dbReference type="PANTHER" id="PTHR39165:SF1">
    <property type="entry name" value="DUF456 DOMAIN-CONTAINING PROTEIN"/>
    <property type="match status" value="1"/>
</dbReference>
<dbReference type="InterPro" id="IPR007403">
    <property type="entry name" value="DUF456"/>
</dbReference>
<name>A0A382YEI3_9ZZZZ</name>
<evidence type="ECO:0008006" key="3">
    <source>
        <dbReference type="Google" id="ProtNLM"/>
    </source>
</evidence>
<evidence type="ECO:0000313" key="2">
    <source>
        <dbReference type="EMBL" id="SVD81500.1"/>
    </source>
</evidence>
<sequence>MDTLFIIITVILLCLGVAGSLVPGIPGPPLAYASILILHLFTNYNSSKEFLMSWGIIVIVVSFADNWMQVYGVKKFGGSKKAVIGSILGLFAGIIIPIPFGFIIGPLFGAFIGALLESGNEITKAIKIAAGSFIGLLTGTILKLAVSLYLVIKYITITLFNTA</sequence>
<accession>A0A382YEI3</accession>
<proteinExistence type="predicted"/>
<evidence type="ECO:0000256" key="1">
    <source>
        <dbReference type="SAM" id="Phobius"/>
    </source>
</evidence>